<feature type="domain" description="Flagellin N-terminal" evidence="5">
    <location>
        <begin position="4"/>
        <end position="134"/>
    </location>
</feature>
<dbReference type="Proteomes" id="UP000585437">
    <property type="component" value="Unassembled WGS sequence"/>
</dbReference>
<evidence type="ECO:0000259" key="5">
    <source>
        <dbReference type="Pfam" id="PF00669"/>
    </source>
</evidence>
<comment type="similarity">
    <text evidence="1 3">Belongs to the bacterial flagellin family.</text>
</comment>
<dbReference type="PRINTS" id="PR00207">
    <property type="entry name" value="FLAGELLIN"/>
</dbReference>
<comment type="subcellular location">
    <subcellularLocation>
        <location evidence="3">Secreted</location>
    </subcellularLocation>
    <subcellularLocation>
        <location evidence="3">Bacterial flagellum</location>
    </subcellularLocation>
</comment>
<comment type="function">
    <text evidence="3">Flagellin is the subunit protein which polymerizes to form the filaments of bacterial flagella.</text>
</comment>
<dbReference type="AlphaFoldDB" id="A0A7X0MQE4"/>
<dbReference type="PANTHER" id="PTHR42792:SF2">
    <property type="entry name" value="FLAGELLIN"/>
    <property type="match status" value="1"/>
</dbReference>
<keyword evidence="7" id="KW-0969">Cilium</keyword>
<keyword evidence="8" id="KW-1185">Reference proteome</keyword>
<dbReference type="InterPro" id="IPR046358">
    <property type="entry name" value="Flagellin_C"/>
</dbReference>
<dbReference type="GO" id="GO:0005576">
    <property type="term" value="C:extracellular region"/>
    <property type="evidence" value="ECO:0007669"/>
    <property type="project" value="UniProtKB-SubCell"/>
</dbReference>
<gene>
    <name evidence="7" type="ORF">F4695_001054</name>
</gene>
<dbReference type="Pfam" id="PF00669">
    <property type="entry name" value="Flagellin_N"/>
    <property type="match status" value="1"/>
</dbReference>
<keyword evidence="7" id="KW-0282">Flagellum</keyword>
<reference evidence="7 8" key="1">
    <citation type="submission" date="2020-08" db="EMBL/GenBank/DDBJ databases">
        <title>The Agave Microbiome: Exploring the role of microbial communities in plant adaptations to desert environments.</title>
        <authorList>
            <person name="Partida-Martinez L.P."/>
        </authorList>
    </citation>
    <scope>NUCLEOTIDE SEQUENCE [LARGE SCALE GENOMIC DNA]</scope>
    <source>
        <strain evidence="7 8">AS3.12</strain>
    </source>
</reference>
<dbReference type="InterPro" id="IPR001029">
    <property type="entry name" value="Flagellin_N"/>
</dbReference>
<evidence type="ECO:0000313" key="7">
    <source>
        <dbReference type="EMBL" id="MBB6507722.1"/>
    </source>
</evidence>
<accession>A0A7X0MQE4</accession>
<protein>
    <recommendedName>
        <fullName evidence="3">Flagellin</fullName>
    </recommendedName>
</protein>
<keyword evidence="2 3" id="KW-0975">Bacterial flagellum</keyword>
<evidence type="ECO:0000256" key="2">
    <source>
        <dbReference type="ARBA" id="ARBA00023143"/>
    </source>
</evidence>
<dbReference type="Gene3D" id="1.20.1330.10">
    <property type="entry name" value="f41 fragment of flagellin, N-terminal domain"/>
    <property type="match status" value="1"/>
</dbReference>
<dbReference type="PANTHER" id="PTHR42792">
    <property type="entry name" value="FLAGELLIN"/>
    <property type="match status" value="1"/>
</dbReference>
<dbReference type="GO" id="GO:0009288">
    <property type="term" value="C:bacterial-type flagellum"/>
    <property type="evidence" value="ECO:0007669"/>
    <property type="project" value="UniProtKB-SubCell"/>
</dbReference>
<evidence type="ECO:0000259" key="6">
    <source>
        <dbReference type="Pfam" id="PF00700"/>
    </source>
</evidence>
<feature type="domain" description="Flagellin C-terminal" evidence="6">
    <location>
        <begin position="209"/>
        <end position="292"/>
    </location>
</feature>
<evidence type="ECO:0000256" key="1">
    <source>
        <dbReference type="ARBA" id="ARBA00005709"/>
    </source>
</evidence>
<comment type="caution">
    <text evidence="7">The sequence shown here is derived from an EMBL/GenBank/DDBJ whole genome shotgun (WGS) entry which is preliminary data.</text>
</comment>
<keyword evidence="4" id="KW-0175">Coiled coil</keyword>
<organism evidence="7 8">
    <name type="scientific">Rhizobium soli</name>
    <dbReference type="NCBI Taxonomy" id="424798"/>
    <lineage>
        <taxon>Bacteria</taxon>
        <taxon>Pseudomonadati</taxon>
        <taxon>Pseudomonadota</taxon>
        <taxon>Alphaproteobacteria</taxon>
        <taxon>Hyphomicrobiales</taxon>
        <taxon>Rhizobiaceae</taxon>
        <taxon>Rhizobium/Agrobacterium group</taxon>
        <taxon>Rhizobium</taxon>
    </lineage>
</organism>
<feature type="coiled-coil region" evidence="4">
    <location>
        <begin position="98"/>
        <end position="125"/>
    </location>
</feature>
<keyword evidence="7" id="KW-0966">Cell projection</keyword>
<dbReference type="Pfam" id="PF00700">
    <property type="entry name" value="Flagellin_C"/>
    <property type="match status" value="1"/>
</dbReference>
<sequence>MTSILTNVAANSALQTLRGINDSLEQTQGRVSSGYRVAEASDNVAYWSISTTMGSDNNALKAANDALGVGAAKVDTAYAAMEAALDVVDEIKSKLVTANEGSTDKEQIQLEIKKLQEQLSSIAQGASFSGENWMVAAAGAADETVVDGFIRNDDGTVEVTTASFEVSTYAMFGEIDDDGVGSDGILGNVMGIVLSDATTPAQLDGFLVTVESALSEMTNAGAALGALQTRIDLQTTYAGTLSDAIEEGISRLVDADMEEESAKLSALQTQQQLAVQSLSIANSSSQNILSLFQQ</sequence>
<evidence type="ECO:0000256" key="3">
    <source>
        <dbReference type="RuleBase" id="RU362073"/>
    </source>
</evidence>
<dbReference type="RefSeq" id="WP_184654067.1">
    <property type="nucleotide sequence ID" value="NZ_JACHBU010000002.1"/>
</dbReference>
<dbReference type="EMBL" id="JACHBU010000002">
    <property type="protein sequence ID" value="MBB6507722.1"/>
    <property type="molecule type" value="Genomic_DNA"/>
</dbReference>
<name>A0A7X0MQE4_9HYPH</name>
<dbReference type="InterPro" id="IPR001492">
    <property type="entry name" value="Flagellin"/>
</dbReference>
<dbReference type="SUPFAM" id="SSF64518">
    <property type="entry name" value="Phase 1 flagellin"/>
    <property type="match status" value="1"/>
</dbReference>
<keyword evidence="3" id="KW-0964">Secreted</keyword>
<dbReference type="GO" id="GO:0005198">
    <property type="term" value="F:structural molecule activity"/>
    <property type="evidence" value="ECO:0007669"/>
    <property type="project" value="UniProtKB-UniRule"/>
</dbReference>
<evidence type="ECO:0000256" key="4">
    <source>
        <dbReference type="SAM" id="Coils"/>
    </source>
</evidence>
<proteinExistence type="inferred from homology"/>
<evidence type="ECO:0000313" key="8">
    <source>
        <dbReference type="Proteomes" id="UP000585437"/>
    </source>
</evidence>